<keyword evidence="10" id="KW-0520">NAD</keyword>
<keyword evidence="1" id="KW-0813">Transport</keyword>
<proteinExistence type="predicted"/>
<keyword evidence="11" id="KW-0915">Sodium</keyword>
<dbReference type="InterPro" id="IPR004338">
    <property type="entry name" value="NqrB/RnfD"/>
</dbReference>
<keyword evidence="15" id="KW-0739">Sodium transport</keyword>
<evidence type="ECO:0000256" key="15">
    <source>
        <dbReference type="ARBA" id="ARBA00023201"/>
    </source>
</evidence>
<dbReference type="Pfam" id="PF03116">
    <property type="entry name" value="NQR2_RnfD_RnfE"/>
    <property type="match status" value="1"/>
</dbReference>
<dbReference type="EMBL" id="BAABLF010000030">
    <property type="protein sequence ID" value="GAA5194862.1"/>
    <property type="molecule type" value="Genomic_DNA"/>
</dbReference>
<dbReference type="PANTHER" id="PTHR30578:SF1">
    <property type="entry name" value="NA(+)-TRANSLOCATING NADH-QUINONE REDUCTASE SUBUNIT B"/>
    <property type="match status" value="1"/>
</dbReference>
<dbReference type="RefSeq" id="WP_345317877.1">
    <property type="nucleotide sequence ID" value="NZ_BAABLF010000030.1"/>
</dbReference>
<evidence type="ECO:0000256" key="3">
    <source>
        <dbReference type="ARBA" id="ARBA00022519"/>
    </source>
</evidence>
<evidence type="ECO:0000256" key="10">
    <source>
        <dbReference type="ARBA" id="ARBA00023027"/>
    </source>
</evidence>
<keyword evidence="9 16" id="KW-1133">Transmembrane helix</keyword>
<evidence type="ECO:0000313" key="18">
    <source>
        <dbReference type="Proteomes" id="UP001501600"/>
    </source>
</evidence>
<dbReference type="PANTHER" id="PTHR30578">
    <property type="entry name" value="ELECTRON TRANSPORT COMPLEX PROTEIN RNFD"/>
    <property type="match status" value="1"/>
</dbReference>
<keyword evidence="2" id="KW-1003">Cell membrane</keyword>
<feature type="transmembrane region" description="Helical" evidence="16">
    <location>
        <begin position="72"/>
        <end position="94"/>
    </location>
</feature>
<evidence type="ECO:0000256" key="6">
    <source>
        <dbReference type="ARBA" id="ARBA00022643"/>
    </source>
</evidence>
<keyword evidence="3" id="KW-0997">Cell inner membrane</keyword>
<feature type="transmembrane region" description="Helical" evidence="16">
    <location>
        <begin position="101"/>
        <end position="121"/>
    </location>
</feature>
<feature type="transmembrane region" description="Helical" evidence="16">
    <location>
        <begin position="271"/>
        <end position="289"/>
    </location>
</feature>
<keyword evidence="13" id="KW-0830">Ubiquinone</keyword>
<dbReference type="NCBIfam" id="TIGR01937">
    <property type="entry name" value="nqrB"/>
    <property type="match status" value="1"/>
</dbReference>
<keyword evidence="6" id="KW-0288">FMN</keyword>
<gene>
    <name evidence="17" type="ORF">GCM10025772_28810</name>
</gene>
<comment type="caution">
    <text evidence="17">The sequence shown here is derived from an EMBL/GenBank/DDBJ whole genome shotgun (WGS) entry which is preliminary data.</text>
</comment>
<sequence>MLFRTLMADLKVLLLADGQRTRGSVAVRDLMDVKRSQSMIWLCLLPILFFAMVIQGWHAHNALADGLATPDVWQLALFNGLTGGLTVDSGFIAWLFYGASFVFPIFFVAFFVGLVWDMIFSRLRNESVQEGHLVVAILFALMLPVTIPLWLVAIGMSFAVVVGKQIFGGMGYNLLNPALIGLAFLTFAYPTVMSGDGIYLAVEGAKSPITLEALNSKGAFEGVTWYSVFSDSHWWDAFLGLDTGAIGETSTLLIMLCGGLLLLCRLADWRIVAAVLIGMIATATLFNLIGDDKNVLYQMPWTWHLVTGGFALGMMFLATDPTTAPYTRTAKWAYGLLIGFMVVMIRVVNADHIEGIMLAILFANLWSPLMDYFVARANIKRRLARNAV</sequence>
<organism evidence="17 18">
    <name type="scientific">Ferrimonas gelatinilytica</name>
    <dbReference type="NCBI Taxonomy" id="1255257"/>
    <lineage>
        <taxon>Bacteria</taxon>
        <taxon>Pseudomonadati</taxon>
        <taxon>Pseudomonadota</taxon>
        <taxon>Gammaproteobacteria</taxon>
        <taxon>Alteromonadales</taxon>
        <taxon>Ferrimonadaceae</taxon>
        <taxon>Ferrimonas</taxon>
    </lineage>
</organism>
<evidence type="ECO:0000256" key="5">
    <source>
        <dbReference type="ARBA" id="ARBA00022630"/>
    </source>
</evidence>
<keyword evidence="12" id="KW-0406">Ion transport</keyword>
<evidence type="ECO:0000256" key="4">
    <source>
        <dbReference type="ARBA" id="ARBA00022553"/>
    </source>
</evidence>
<feature type="transmembrane region" description="Helical" evidence="16">
    <location>
        <begin position="301"/>
        <end position="319"/>
    </location>
</feature>
<dbReference type="NCBIfam" id="NF003756">
    <property type="entry name" value="PRK05349.1"/>
    <property type="match status" value="1"/>
</dbReference>
<feature type="transmembrane region" description="Helical" evidence="16">
    <location>
        <begin position="331"/>
        <end position="349"/>
    </location>
</feature>
<keyword evidence="7 16" id="KW-0812">Transmembrane</keyword>
<evidence type="ECO:0000256" key="2">
    <source>
        <dbReference type="ARBA" id="ARBA00022475"/>
    </source>
</evidence>
<keyword evidence="14 16" id="KW-0472">Membrane</keyword>
<dbReference type="Proteomes" id="UP001501600">
    <property type="component" value="Unassembled WGS sequence"/>
</dbReference>
<evidence type="ECO:0000256" key="9">
    <source>
        <dbReference type="ARBA" id="ARBA00022989"/>
    </source>
</evidence>
<protein>
    <submittedName>
        <fullName evidence="17">NADH:ubiquinone reductase (Na(+)-transporting) subunit B</fullName>
    </submittedName>
</protein>
<name>A0ABP9SED9_9GAMM</name>
<keyword evidence="5" id="KW-0285">Flavoprotein</keyword>
<evidence type="ECO:0000313" key="17">
    <source>
        <dbReference type="EMBL" id="GAA5194862.1"/>
    </source>
</evidence>
<feature type="transmembrane region" description="Helical" evidence="16">
    <location>
        <begin position="245"/>
        <end position="264"/>
    </location>
</feature>
<evidence type="ECO:0000256" key="1">
    <source>
        <dbReference type="ARBA" id="ARBA00022448"/>
    </source>
</evidence>
<feature type="transmembrane region" description="Helical" evidence="16">
    <location>
        <begin position="174"/>
        <end position="192"/>
    </location>
</feature>
<evidence type="ECO:0000256" key="11">
    <source>
        <dbReference type="ARBA" id="ARBA00023053"/>
    </source>
</evidence>
<reference evidence="18" key="1">
    <citation type="journal article" date="2019" name="Int. J. Syst. Evol. Microbiol.">
        <title>The Global Catalogue of Microorganisms (GCM) 10K type strain sequencing project: providing services to taxonomists for standard genome sequencing and annotation.</title>
        <authorList>
            <consortium name="The Broad Institute Genomics Platform"/>
            <consortium name="The Broad Institute Genome Sequencing Center for Infectious Disease"/>
            <person name="Wu L."/>
            <person name="Ma J."/>
        </authorList>
    </citation>
    <scope>NUCLEOTIDE SEQUENCE [LARGE SCALE GENOMIC DNA]</scope>
    <source>
        <strain evidence="18">JCM 18720</strain>
    </source>
</reference>
<dbReference type="InterPro" id="IPR010966">
    <property type="entry name" value="NqrB"/>
</dbReference>
<feature type="transmembrane region" description="Helical" evidence="16">
    <location>
        <begin position="355"/>
        <end position="375"/>
    </location>
</feature>
<evidence type="ECO:0000256" key="16">
    <source>
        <dbReference type="SAM" id="Phobius"/>
    </source>
</evidence>
<dbReference type="PIRSF" id="PIRSF016055">
    <property type="entry name" value="NADH-UbQ_OxRdtase_B_su"/>
    <property type="match status" value="1"/>
</dbReference>
<keyword evidence="4" id="KW-0597">Phosphoprotein</keyword>
<evidence type="ECO:0000256" key="7">
    <source>
        <dbReference type="ARBA" id="ARBA00022692"/>
    </source>
</evidence>
<evidence type="ECO:0000256" key="14">
    <source>
        <dbReference type="ARBA" id="ARBA00023136"/>
    </source>
</evidence>
<evidence type="ECO:0000256" key="13">
    <source>
        <dbReference type="ARBA" id="ARBA00023075"/>
    </source>
</evidence>
<keyword evidence="18" id="KW-1185">Reference proteome</keyword>
<accession>A0ABP9SED9</accession>
<feature type="transmembrane region" description="Helical" evidence="16">
    <location>
        <begin position="39"/>
        <end position="60"/>
    </location>
</feature>
<evidence type="ECO:0000256" key="8">
    <source>
        <dbReference type="ARBA" id="ARBA00022967"/>
    </source>
</evidence>
<evidence type="ECO:0000256" key="12">
    <source>
        <dbReference type="ARBA" id="ARBA00023065"/>
    </source>
</evidence>
<feature type="transmembrane region" description="Helical" evidence="16">
    <location>
        <begin position="133"/>
        <end position="162"/>
    </location>
</feature>
<keyword evidence="8" id="KW-1278">Translocase</keyword>